<evidence type="ECO:0000256" key="1">
    <source>
        <dbReference type="ARBA" id="ARBA00000213"/>
    </source>
</evidence>
<dbReference type="SUPFAM" id="SSF55869">
    <property type="entry name" value="DNA topoisomerase I domain"/>
    <property type="match status" value="1"/>
</dbReference>
<evidence type="ECO:0000256" key="3">
    <source>
        <dbReference type="ARBA" id="ARBA00012891"/>
    </source>
</evidence>
<evidence type="ECO:0000256" key="2">
    <source>
        <dbReference type="ARBA" id="ARBA00006645"/>
    </source>
</evidence>
<evidence type="ECO:0000256" key="5">
    <source>
        <dbReference type="ARBA" id="ARBA00023125"/>
    </source>
</evidence>
<dbReference type="RefSeq" id="WP_014435758.1">
    <property type="nucleotide sequence ID" value="NC_017080.1"/>
</dbReference>
<keyword evidence="6 9" id="KW-0413">Isomerase</keyword>
<dbReference type="PRINTS" id="PR00416">
    <property type="entry name" value="EUTPISMRASEI"/>
</dbReference>
<evidence type="ECO:0000313" key="9">
    <source>
        <dbReference type="EMBL" id="BAM02538.1"/>
    </source>
</evidence>
<organism evidence="9 10">
    <name type="scientific">Phycisphaera mikurensis (strain NBRC 102666 / KCTC 22515 / FYK2301M01)</name>
    <dbReference type="NCBI Taxonomy" id="1142394"/>
    <lineage>
        <taxon>Bacteria</taxon>
        <taxon>Pseudomonadati</taxon>
        <taxon>Planctomycetota</taxon>
        <taxon>Phycisphaerae</taxon>
        <taxon>Phycisphaerales</taxon>
        <taxon>Phycisphaeraceae</taxon>
        <taxon>Phycisphaera</taxon>
    </lineage>
</organism>
<sequence>MASRKKTIPTDVFPEDAALHHADDGAPGYTREKRGRDGHRYLDPAGGPLEDAAALARIEALTIPPAWNDVWVCTDAGGHLQATGRDAKKRKVYRYHPRWSERRNQLKFDRLRVFGAALPAIRARVAADLRRRTLDRDRVAAVAVELLQQTLIRIGNEQYAARNQTFGLTTLRDEHVAATTGSLRFTFTGKSGRDHDLTVRDRRLAAAALKLSELPGHRLLQYVGDDGRPHALHSEHVNDYLRDPTGLDFSAKDFRTWFGTVGAACWLLEQDPPLTREEGQKQNVGAIRHAAALLGNTPATCRKYYVHPLIPEMNAEGSLGPALRRLVEQMPEEAEAGLHPKEAAVLSLLLGDEGGRGSA</sequence>
<evidence type="ECO:0000256" key="6">
    <source>
        <dbReference type="ARBA" id="ARBA00023235"/>
    </source>
</evidence>
<feature type="domain" description="DNA topoisomerase I catalytic core eukaryotic-type" evidence="7">
    <location>
        <begin position="101"/>
        <end position="303"/>
    </location>
</feature>
<dbReference type="GO" id="GO:0003677">
    <property type="term" value="F:DNA binding"/>
    <property type="evidence" value="ECO:0007669"/>
    <property type="project" value="UniProtKB-KW"/>
</dbReference>
<dbReference type="STRING" id="1142394.PSMK_03790"/>
<dbReference type="Gene3D" id="3.90.15.10">
    <property type="entry name" value="Topoisomerase I, Chain A, domain 3"/>
    <property type="match status" value="1"/>
</dbReference>
<dbReference type="Proteomes" id="UP000007881">
    <property type="component" value="Chromosome"/>
</dbReference>
<dbReference type="AlphaFoldDB" id="I0IBA0"/>
<dbReference type="InterPro" id="IPR049331">
    <property type="entry name" value="Top1B_N_bact"/>
</dbReference>
<accession>I0IBA0</accession>
<dbReference type="EMBL" id="AP012338">
    <property type="protein sequence ID" value="BAM02538.1"/>
    <property type="molecule type" value="Genomic_DNA"/>
</dbReference>
<comment type="similarity">
    <text evidence="2">Belongs to the type IB topoisomerase family.</text>
</comment>
<dbReference type="GO" id="GO:0003917">
    <property type="term" value="F:DNA topoisomerase type I (single strand cut, ATP-independent) activity"/>
    <property type="evidence" value="ECO:0007669"/>
    <property type="project" value="UniProtKB-EC"/>
</dbReference>
<dbReference type="KEGG" id="phm:PSMK_03790"/>
<evidence type="ECO:0000313" key="10">
    <source>
        <dbReference type="Proteomes" id="UP000007881"/>
    </source>
</evidence>
<reference evidence="9 10" key="1">
    <citation type="submission" date="2012-02" db="EMBL/GenBank/DDBJ databases">
        <title>Complete genome sequence of Phycisphaera mikurensis NBRC 102666.</title>
        <authorList>
            <person name="Ankai A."/>
            <person name="Hosoyama A."/>
            <person name="Terui Y."/>
            <person name="Sekine M."/>
            <person name="Fukai R."/>
            <person name="Kato Y."/>
            <person name="Nakamura S."/>
            <person name="Yamada-Narita S."/>
            <person name="Kawakoshi A."/>
            <person name="Fukunaga Y."/>
            <person name="Yamazaki S."/>
            <person name="Fujita N."/>
        </authorList>
    </citation>
    <scope>NUCLEOTIDE SEQUENCE [LARGE SCALE GENOMIC DNA]</scope>
    <source>
        <strain evidence="10">NBRC 102666 / KCTC 22515 / FYK2301M01</strain>
    </source>
</reference>
<proteinExistence type="inferred from homology"/>
<gene>
    <name evidence="9" type="ordered locus">PSMK_03790</name>
</gene>
<dbReference type="InterPro" id="IPR013500">
    <property type="entry name" value="TopoI_cat_euk"/>
</dbReference>
<dbReference type="Pfam" id="PF21338">
    <property type="entry name" value="Top1B_N_bact"/>
    <property type="match status" value="1"/>
</dbReference>
<keyword evidence="4" id="KW-0799">Topoisomerase</keyword>
<comment type="catalytic activity">
    <reaction evidence="1">
        <text>ATP-independent breakage of single-stranded DNA, followed by passage and rejoining.</text>
        <dbReference type="EC" id="5.6.2.1"/>
    </reaction>
</comment>
<evidence type="ECO:0000259" key="8">
    <source>
        <dbReference type="Pfam" id="PF21338"/>
    </source>
</evidence>
<dbReference type="Gene3D" id="3.30.66.10">
    <property type="entry name" value="DNA topoisomerase I domain"/>
    <property type="match status" value="1"/>
</dbReference>
<dbReference type="HOGENOM" id="CLU_046978_1_1_0"/>
<dbReference type="InterPro" id="IPR035447">
    <property type="entry name" value="DNA_topo_I_N_sf"/>
</dbReference>
<evidence type="ECO:0000256" key="4">
    <source>
        <dbReference type="ARBA" id="ARBA00023029"/>
    </source>
</evidence>
<feature type="domain" description="DNA topoisomerase IB N-terminal" evidence="8">
    <location>
        <begin position="38"/>
        <end position="86"/>
    </location>
</feature>
<keyword evidence="5" id="KW-0238">DNA-binding</keyword>
<dbReference type="Gene3D" id="1.10.132.120">
    <property type="match status" value="1"/>
</dbReference>
<dbReference type="Pfam" id="PF01028">
    <property type="entry name" value="Topoisom_I"/>
    <property type="match status" value="1"/>
</dbReference>
<protein>
    <recommendedName>
        <fullName evidence="3">DNA topoisomerase</fullName>
        <ecNumber evidence="3">5.6.2.1</ecNumber>
    </recommendedName>
</protein>
<dbReference type="InterPro" id="IPR014711">
    <property type="entry name" value="TopoI_cat_a-hlx-sub_euk"/>
</dbReference>
<dbReference type="EC" id="5.6.2.1" evidence="3"/>
<dbReference type="PROSITE" id="PS52038">
    <property type="entry name" value="TOPO_IB_2"/>
    <property type="match status" value="1"/>
</dbReference>
<name>I0IBA0_PHYMF</name>
<evidence type="ECO:0000259" key="7">
    <source>
        <dbReference type="Pfam" id="PF01028"/>
    </source>
</evidence>
<dbReference type="eggNOG" id="COG3569">
    <property type="taxonomic scope" value="Bacteria"/>
</dbReference>
<dbReference type="SUPFAM" id="SSF56349">
    <property type="entry name" value="DNA breaking-rejoining enzymes"/>
    <property type="match status" value="1"/>
</dbReference>
<dbReference type="InterPro" id="IPR001631">
    <property type="entry name" value="TopoI"/>
</dbReference>
<dbReference type="GO" id="GO:0006265">
    <property type="term" value="P:DNA topological change"/>
    <property type="evidence" value="ECO:0007669"/>
    <property type="project" value="InterPro"/>
</dbReference>
<keyword evidence="10" id="KW-1185">Reference proteome</keyword>
<dbReference type="InterPro" id="IPR011010">
    <property type="entry name" value="DNA_brk_join_enz"/>
</dbReference>